<feature type="domain" description="Nudix hydrolase" evidence="9">
    <location>
        <begin position="168"/>
        <end position="310"/>
    </location>
</feature>
<dbReference type="Proteomes" id="UP000193067">
    <property type="component" value="Unassembled WGS sequence"/>
</dbReference>
<dbReference type="PANTHER" id="PTHR13124">
    <property type="entry name" value="39S RIBOSOMAL PROTEIN L46, MITOCHONDRIAL PRECURSOR-RELATED"/>
    <property type="match status" value="1"/>
</dbReference>
<feature type="region of interest" description="Disordered" evidence="8">
    <location>
        <begin position="29"/>
        <end position="49"/>
    </location>
</feature>
<sequence>MWSRNVASACRQRTKAVCLRAPSRSLASVAETTSTTASPAPSSSTSDAGNAPNVVLNAAVVLNRSPILTRTPTLFERAYYAYQSRIQRALFNPFPTDFYFKTGSLLEKKFAKEEKLREREAFGGPWTLKRRKQGPTQLDEDGILIASTDQTENMGEEPIEAPAPRIHESDRTGDVKSLDRMGERNLYLLIRAKDHTGKEVWRFPQGGLQEGEFLHQAALRDLQAECGVNMDTWIVGKKPIAVYQPSLPESVKKTLGGELYTFFLKAHILAGQVRPDGKNVTDFAWLTKQEIEPRVEKDYWASVKDILSDF</sequence>
<evidence type="ECO:0000256" key="4">
    <source>
        <dbReference type="ARBA" id="ARBA00022980"/>
    </source>
</evidence>
<evidence type="ECO:0000256" key="5">
    <source>
        <dbReference type="ARBA" id="ARBA00023128"/>
    </source>
</evidence>
<keyword evidence="5" id="KW-0496">Mitochondrion</keyword>
<reference evidence="10 11" key="1">
    <citation type="journal article" date="2015" name="Biotechnol. Biofuels">
        <title>Enhanced degradation of softwood versus hardwood by the white-rot fungus Pycnoporus coccineus.</title>
        <authorList>
            <person name="Couturier M."/>
            <person name="Navarro D."/>
            <person name="Chevret D."/>
            <person name="Henrissat B."/>
            <person name="Piumi F."/>
            <person name="Ruiz-Duenas F.J."/>
            <person name="Martinez A.T."/>
            <person name="Grigoriev I.V."/>
            <person name="Riley R."/>
            <person name="Lipzen A."/>
            <person name="Berrin J.G."/>
            <person name="Master E.R."/>
            <person name="Rosso M.N."/>
        </authorList>
    </citation>
    <scope>NUCLEOTIDE SEQUENCE [LARGE SCALE GENOMIC DNA]</scope>
    <source>
        <strain evidence="10 11">BRFM310</strain>
    </source>
</reference>
<protein>
    <recommendedName>
        <fullName evidence="7">Large ribosomal subunit protein mL46</fullName>
    </recommendedName>
</protein>
<evidence type="ECO:0000256" key="2">
    <source>
        <dbReference type="ARBA" id="ARBA00009070"/>
    </source>
</evidence>
<evidence type="ECO:0000313" key="10">
    <source>
        <dbReference type="EMBL" id="OSD02801.1"/>
    </source>
</evidence>
<gene>
    <name evidence="10" type="ORF">PYCCODRAFT_1452020</name>
</gene>
<dbReference type="SUPFAM" id="SSF55811">
    <property type="entry name" value="Nudix"/>
    <property type="match status" value="1"/>
</dbReference>
<dbReference type="Pfam" id="PF11788">
    <property type="entry name" value="MRP-L46"/>
    <property type="match status" value="1"/>
</dbReference>
<keyword evidence="4" id="KW-0689">Ribosomal protein</keyword>
<dbReference type="InterPro" id="IPR033650">
    <property type="entry name" value="Ribosomal_mL46_NUDIX"/>
</dbReference>
<dbReference type="GO" id="GO:0005762">
    <property type="term" value="C:mitochondrial large ribosomal subunit"/>
    <property type="evidence" value="ECO:0007669"/>
    <property type="project" value="TreeGrafter"/>
</dbReference>
<dbReference type="AlphaFoldDB" id="A0A1Y2IRF2"/>
<evidence type="ECO:0000256" key="7">
    <source>
        <dbReference type="ARBA" id="ARBA00035190"/>
    </source>
</evidence>
<comment type="subcellular location">
    <subcellularLocation>
        <location evidence="1">Mitochondrion</location>
    </subcellularLocation>
</comment>
<dbReference type="InterPro" id="IPR040008">
    <property type="entry name" value="Ribosomal_mL46"/>
</dbReference>
<dbReference type="InterPro" id="IPR015797">
    <property type="entry name" value="NUDIX_hydrolase-like_dom_sf"/>
</dbReference>
<keyword evidence="3" id="KW-0809">Transit peptide</keyword>
<dbReference type="Gene3D" id="3.90.79.10">
    <property type="entry name" value="Nucleoside Triphosphate Pyrophosphohydrolase"/>
    <property type="match status" value="1"/>
</dbReference>
<dbReference type="EMBL" id="KZ084103">
    <property type="protein sequence ID" value="OSD02801.1"/>
    <property type="molecule type" value="Genomic_DNA"/>
</dbReference>
<dbReference type="PANTHER" id="PTHR13124:SF12">
    <property type="entry name" value="LARGE RIBOSOMAL SUBUNIT PROTEIN ML46"/>
    <property type="match status" value="1"/>
</dbReference>
<dbReference type="InterPro" id="IPR000086">
    <property type="entry name" value="NUDIX_hydrolase_dom"/>
</dbReference>
<keyword evidence="6" id="KW-0687">Ribonucleoprotein</keyword>
<keyword evidence="11" id="KW-1185">Reference proteome</keyword>
<dbReference type="PROSITE" id="PS51462">
    <property type="entry name" value="NUDIX"/>
    <property type="match status" value="1"/>
</dbReference>
<dbReference type="InterPro" id="IPR021757">
    <property type="entry name" value="Ribosomal_mL46_N"/>
</dbReference>
<evidence type="ECO:0000256" key="3">
    <source>
        <dbReference type="ARBA" id="ARBA00022946"/>
    </source>
</evidence>
<name>A0A1Y2IRF2_TRAC3</name>
<dbReference type="CDD" id="cd04661">
    <property type="entry name" value="NUDIX_MRP_L46"/>
    <property type="match status" value="1"/>
</dbReference>
<proteinExistence type="inferred from homology"/>
<accession>A0A1Y2IRF2</accession>
<dbReference type="Pfam" id="PF00293">
    <property type="entry name" value="NUDIX"/>
    <property type="match status" value="1"/>
</dbReference>
<dbReference type="GO" id="GO:0003735">
    <property type="term" value="F:structural constituent of ribosome"/>
    <property type="evidence" value="ECO:0007669"/>
    <property type="project" value="InterPro"/>
</dbReference>
<comment type="similarity">
    <text evidence="2">Belongs to the mitochondrion-specific ribosomal protein mL46 family.</text>
</comment>
<evidence type="ECO:0000256" key="6">
    <source>
        <dbReference type="ARBA" id="ARBA00023274"/>
    </source>
</evidence>
<evidence type="ECO:0000313" key="11">
    <source>
        <dbReference type="Proteomes" id="UP000193067"/>
    </source>
</evidence>
<dbReference type="OrthoDB" id="414075at2759"/>
<evidence type="ECO:0000259" key="9">
    <source>
        <dbReference type="PROSITE" id="PS51462"/>
    </source>
</evidence>
<evidence type="ECO:0000256" key="1">
    <source>
        <dbReference type="ARBA" id="ARBA00004173"/>
    </source>
</evidence>
<organism evidence="10 11">
    <name type="scientific">Trametes coccinea (strain BRFM310)</name>
    <name type="common">Pycnoporus coccineus</name>
    <dbReference type="NCBI Taxonomy" id="1353009"/>
    <lineage>
        <taxon>Eukaryota</taxon>
        <taxon>Fungi</taxon>
        <taxon>Dikarya</taxon>
        <taxon>Basidiomycota</taxon>
        <taxon>Agaricomycotina</taxon>
        <taxon>Agaricomycetes</taxon>
        <taxon>Polyporales</taxon>
        <taxon>Polyporaceae</taxon>
        <taxon>Trametes</taxon>
    </lineage>
</organism>
<evidence type="ECO:0000256" key="8">
    <source>
        <dbReference type="SAM" id="MobiDB-lite"/>
    </source>
</evidence>
<dbReference type="STRING" id="1353009.A0A1Y2IRF2"/>